<accession>A0AAW1I134</accession>
<feature type="domain" description="F-box" evidence="1">
    <location>
        <begin position="20"/>
        <end position="55"/>
    </location>
</feature>
<protein>
    <recommendedName>
        <fullName evidence="1">F-box domain-containing protein</fullName>
    </recommendedName>
</protein>
<comment type="caution">
    <text evidence="2">The sequence shown here is derived from an EMBL/GenBank/DDBJ whole genome shotgun (WGS) entry which is preliminary data.</text>
</comment>
<dbReference type="EMBL" id="JBDFQZ010000010">
    <property type="protein sequence ID" value="KAK9682293.1"/>
    <property type="molecule type" value="Genomic_DNA"/>
</dbReference>
<dbReference type="Pfam" id="PF00646">
    <property type="entry name" value="F-box"/>
    <property type="match status" value="1"/>
</dbReference>
<evidence type="ECO:0000259" key="1">
    <source>
        <dbReference type="PROSITE" id="PS50181"/>
    </source>
</evidence>
<reference evidence="2" key="1">
    <citation type="submission" date="2024-03" db="EMBL/GenBank/DDBJ databases">
        <title>WGS assembly of Saponaria officinalis var. Norfolk2.</title>
        <authorList>
            <person name="Jenkins J."/>
            <person name="Shu S."/>
            <person name="Grimwood J."/>
            <person name="Barry K."/>
            <person name="Goodstein D."/>
            <person name="Schmutz J."/>
            <person name="Leebens-Mack J."/>
            <person name="Osbourn A."/>
        </authorList>
    </citation>
    <scope>NUCLEOTIDE SEQUENCE [LARGE SCALE GENOMIC DNA]</scope>
    <source>
        <strain evidence="2">JIC</strain>
    </source>
</reference>
<dbReference type="PANTHER" id="PTHR31900">
    <property type="entry name" value="F-BOX/RNI SUPERFAMILY PROTEIN-RELATED"/>
    <property type="match status" value="1"/>
</dbReference>
<dbReference type="SMART" id="SM00579">
    <property type="entry name" value="FBD"/>
    <property type="match status" value="1"/>
</dbReference>
<dbReference type="InterPro" id="IPR036047">
    <property type="entry name" value="F-box-like_dom_sf"/>
</dbReference>
<keyword evidence="3" id="KW-1185">Reference proteome</keyword>
<dbReference type="InterPro" id="IPR006566">
    <property type="entry name" value="FBD"/>
</dbReference>
<sequence>MDGNLKWCYTSSSLLRPCRVDRLTSLPYDLLSRILSMLPTKDAAATQVLSKRMRQAFCWVSSVDLDDSPLSYCVQCPHLVERFSLFESFIDNVLHKLSQTSLTQFRLHLGRNKTILIPEWHKCEQACFPNPEPTHLYAWISYPLAHSGLRELDLSFHVRNPAECKLPPGLFTRQSLEVLRLDSNLEINGGAEFSLICLPNLKLLHLRSFEFTEDCFVTRLVSSCPALEDLSITCWWLKAGRLIISSHSLRRFVFNRLKYYNEDENSDLVFIDTPNLQYFEYTDNLPVNYSVAHLNALVEARIDIVYPLQRDTLETSFRIQLSLARALSNVQHLSLQGCSVEIFYFAGLLEVQLPVFRNLRTLKLGPLCNTHCSARWDIVLLLILHSSPLLEELFFPEGLFAHVYGDSGTCVYGLAEDLEASALEVEGWRKTQTIPSCCQSHLKRIVISQCCYCDQELNMIKFLLGNVSFLKEFVICLSKTRYGVQFDAADFYRFKKTLEELPRASKSCSIIYRNDESTFL</sequence>
<dbReference type="InterPro" id="IPR001810">
    <property type="entry name" value="F-box_dom"/>
</dbReference>
<dbReference type="SUPFAM" id="SSF81383">
    <property type="entry name" value="F-box domain"/>
    <property type="match status" value="1"/>
</dbReference>
<gene>
    <name evidence="2" type="ORF">RND81_10G063400</name>
</gene>
<evidence type="ECO:0000313" key="2">
    <source>
        <dbReference type="EMBL" id="KAK9682293.1"/>
    </source>
</evidence>
<dbReference type="Pfam" id="PF08387">
    <property type="entry name" value="FBD"/>
    <property type="match status" value="1"/>
</dbReference>
<name>A0AAW1I134_SAPOF</name>
<dbReference type="PROSITE" id="PS50181">
    <property type="entry name" value="FBOX"/>
    <property type="match status" value="1"/>
</dbReference>
<dbReference type="InterPro" id="IPR050232">
    <property type="entry name" value="FBL13/AtMIF1-like"/>
</dbReference>
<evidence type="ECO:0000313" key="3">
    <source>
        <dbReference type="Proteomes" id="UP001443914"/>
    </source>
</evidence>
<dbReference type="InterPro" id="IPR032675">
    <property type="entry name" value="LRR_dom_sf"/>
</dbReference>
<dbReference type="AlphaFoldDB" id="A0AAW1I134"/>
<dbReference type="Proteomes" id="UP001443914">
    <property type="component" value="Unassembled WGS sequence"/>
</dbReference>
<dbReference type="Gene3D" id="3.80.10.10">
    <property type="entry name" value="Ribonuclease Inhibitor"/>
    <property type="match status" value="1"/>
</dbReference>
<proteinExistence type="predicted"/>
<organism evidence="2 3">
    <name type="scientific">Saponaria officinalis</name>
    <name type="common">Common soapwort</name>
    <name type="synonym">Lychnis saponaria</name>
    <dbReference type="NCBI Taxonomy" id="3572"/>
    <lineage>
        <taxon>Eukaryota</taxon>
        <taxon>Viridiplantae</taxon>
        <taxon>Streptophyta</taxon>
        <taxon>Embryophyta</taxon>
        <taxon>Tracheophyta</taxon>
        <taxon>Spermatophyta</taxon>
        <taxon>Magnoliopsida</taxon>
        <taxon>eudicotyledons</taxon>
        <taxon>Gunneridae</taxon>
        <taxon>Pentapetalae</taxon>
        <taxon>Caryophyllales</taxon>
        <taxon>Caryophyllaceae</taxon>
        <taxon>Caryophylleae</taxon>
        <taxon>Saponaria</taxon>
    </lineage>
</organism>
<dbReference type="PANTHER" id="PTHR31900:SF27">
    <property type="entry name" value="FBD DOMAIN-CONTAINING PROTEIN"/>
    <property type="match status" value="1"/>
</dbReference>
<dbReference type="Pfam" id="PF24758">
    <property type="entry name" value="LRR_At5g56370"/>
    <property type="match status" value="1"/>
</dbReference>
<dbReference type="InterPro" id="IPR055411">
    <property type="entry name" value="LRR_FXL15/At3g58940/PEG3-like"/>
</dbReference>
<dbReference type="SUPFAM" id="SSF52047">
    <property type="entry name" value="RNI-like"/>
    <property type="match status" value="1"/>
</dbReference>